<dbReference type="GO" id="GO:0003677">
    <property type="term" value="F:DNA binding"/>
    <property type="evidence" value="ECO:0007669"/>
    <property type="project" value="InterPro"/>
</dbReference>
<dbReference type="InterPro" id="IPR013324">
    <property type="entry name" value="RNA_pol_sigma_r3/r4-like"/>
</dbReference>
<dbReference type="SUPFAM" id="SSF88946">
    <property type="entry name" value="Sigma2 domain of RNA polymerase sigma factors"/>
    <property type="match status" value="1"/>
</dbReference>
<dbReference type="InterPro" id="IPR039425">
    <property type="entry name" value="RNA_pol_sigma-70-like"/>
</dbReference>
<dbReference type="AlphaFoldDB" id="A0A0G0R002"/>
<dbReference type="InterPro" id="IPR007627">
    <property type="entry name" value="RNA_pol_sigma70_r2"/>
</dbReference>
<dbReference type="PANTHER" id="PTHR43133:SF51">
    <property type="entry name" value="RNA POLYMERASE SIGMA FACTOR"/>
    <property type="match status" value="1"/>
</dbReference>
<evidence type="ECO:0000256" key="3">
    <source>
        <dbReference type="ARBA" id="ARBA00023082"/>
    </source>
</evidence>
<dbReference type="PANTHER" id="PTHR43133">
    <property type="entry name" value="RNA POLYMERASE ECF-TYPE SIGMA FACTO"/>
    <property type="match status" value="1"/>
</dbReference>
<evidence type="ECO:0000313" key="8">
    <source>
        <dbReference type="Proteomes" id="UP000034215"/>
    </source>
</evidence>
<dbReference type="GO" id="GO:0016987">
    <property type="term" value="F:sigma factor activity"/>
    <property type="evidence" value="ECO:0007669"/>
    <property type="project" value="UniProtKB-KW"/>
</dbReference>
<dbReference type="CDD" id="cd06171">
    <property type="entry name" value="Sigma70_r4"/>
    <property type="match status" value="1"/>
</dbReference>
<dbReference type="InterPro" id="IPR014284">
    <property type="entry name" value="RNA_pol_sigma-70_dom"/>
</dbReference>
<keyword evidence="3" id="KW-0731">Sigma factor</keyword>
<keyword evidence="4" id="KW-0804">Transcription</keyword>
<accession>A0A0G0R002</accession>
<feature type="domain" description="RNA polymerase sigma factor 70 region 4 type 2" evidence="6">
    <location>
        <begin position="123"/>
        <end position="170"/>
    </location>
</feature>
<sequence>MKDIQKLSDEKIVEAIRKKDKELYIHIIKRYQDKLMRYASYLVGDKHMASDVVQESFIKTYINLNGFDTKKKFSSYIYRIVHNEAINLIHREKKQVSLYEDIDFDSGINIEDGFVKKELAGRAHNCLSKMSVIYREALSLYFLEEKSYEEISDILRIPVGTVGTRINRAKVIMKKICQQIK</sequence>
<keyword evidence="2" id="KW-0805">Transcription regulation</keyword>
<feature type="domain" description="RNA polymerase sigma-70 region 2" evidence="5">
    <location>
        <begin position="28"/>
        <end position="94"/>
    </location>
</feature>
<evidence type="ECO:0000256" key="2">
    <source>
        <dbReference type="ARBA" id="ARBA00023015"/>
    </source>
</evidence>
<organism evidence="7 8">
    <name type="scientific">Candidatus Woesebacteria bacterium GW2011_GWB1_40_12</name>
    <dbReference type="NCBI Taxonomy" id="1618576"/>
    <lineage>
        <taxon>Bacteria</taxon>
        <taxon>Candidatus Woeseibacteriota</taxon>
    </lineage>
</organism>
<dbReference type="Gene3D" id="1.10.10.10">
    <property type="entry name" value="Winged helix-like DNA-binding domain superfamily/Winged helix DNA-binding domain"/>
    <property type="match status" value="1"/>
</dbReference>
<evidence type="ECO:0000256" key="4">
    <source>
        <dbReference type="ARBA" id="ARBA00023163"/>
    </source>
</evidence>
<dbReference type="Gene3D" id="1.10.1740.10">
    <property type="match status" value="1"/>
</dbReference>
<evidence type="ECO:0000313" key="7">
    <source>
        <dbReference type="EMBL" id="KKR43061.1"/>
    </source>
</evidence>
<gene>
    <name evidence="7" type="ORF">UT76_C0015G0007</name>
</gene>
<evidence type="ECO:0000256" key="1">
    <source>
        <dbReference type="ARBA" id="ARBA00010641"/>
    </source>
</evidence>
<protein>
    <submittedName>
        <fullName evidence="7">RNA polymerase, sigma-24 subunit, ECF subfamily</fullName>
    </submittedName>
</protein>
<dbReference type="Pfam" id="PF08281">
    <property type="entry name" value="Sigma70_r4_2"/>
    <property type="match status" value="1"/>
</dbReference>
<dbReference type="Proteomes" id="UP000034215">
    <property type="component" value="Unassembled WGS sequence"/>
</dbReference>
<dbReference type="NCBIfam" id="TIGR02937">
    <property type="entry name" value="sigma70-ECF"/>
    <property type="match status" value="1"/>
</dbReference>
<dbReference type="SUPFAM" id="SSF88659">
    <property type="entry name" value="Sigma3 and sigma4 domains of RNA polymerase sigma factors"/>
    <property type="match status" value="1"/>
</dbReference>
<comment type="caution">
    <text evidence="7">The sequence shown here is derived from an EMBL/GenBank/DDBJ whole genome shotgun (WGS) entry which is preliminary data.</text>
</comment>
<dbReference type="Pfam" id="PF04542">
    <property type="entry name" value="Sigma70_r2"/>
    <property type="match status" value="1"/>
</dbReference>
<dbReference type="InterPro" id="IPR036388">
    <property type="entry name" value="WH-like_DNA-bd_sf"/>
</dbReference>
<dbReference type="GO" id="GO:0006352">
    <property type="term" value="P:DNA-templated transcription initiation"/>
    <property type="evidence" value="ECO:0007669"/>
    <property type="project" value="InterPro"/>
</dbReference>
<dbReference type="InterPro" id="IPR013325">
    <property type="entry name" value="RNA_pol_sigma_r2"/>
</dbReference>
<proteinExistence type="inferred from homology"/>
<dbReference type="EMBL" id="LBYA01000015">
    <property type="protein sequence ID" value="KKR43061.1"/>
    <property type="molecule type" value="Genomic_DNA"/>
</dbReference>
<name>A0A0G0R002_9BACT</name>
<evidence type="ECO:0000259" key="5">
    <source>
        <dbReference type="Pfam" id="PF04542"/>
    </source>
</evidence>
<comment type="similarity">
    <text evidence="1">Belongs to the sigma-70 factor family. ECF subfamily.</text>
</comment>
<evidence type="ECO:0000259" key="6">
    <source>
        <dbReference type="Pfam" id="PF08281"/>
    </source>
</evidence>
<dbReference type="InterPro" id="IPR013249">
    <property type="entry name" value="RNA_pol_sigma70_r4_t2"/>
</dbReference>
<reference evidence="7 8" key="1">
    <citation type="journal article" date="2015" name="Nature">
        <title>rRNA introns, odd ribosomes, and small enigmatic genomes across a large radiation of phyla.</title>
        <authorList>
            <person name="Brown C.T."/>
            <person name="Hug L.A."/>
            <person name="Thomas B.C."/>
            <person name="Sharon I."/>
            <person name="Castelle C.J."/>
            <person name="Singh A."/>
            <person name="Wilkins M.J."/>
            <person name="Williams K.H."/>
            <person name="Banfield J.F."/>
        </authorList>
    </citation>
    <scope>NUCLEOTIDE SEQUENCE [LARGE SCALE GENOMIC DNA]</scope>
</reference>